<keyword evidence="1" id="KW-1133">Transmembrane helix</keyword>
<dbReference type="RefSeq" id="WP_306067039.1">
    <property type="nucleotide sequence ID" value="NZ_JAROCA020000002.1"/>
</dbReference>
<reference evidence="2 3" key="1">
    <citation type="submission" date="2023-10" db="EMBL/GenBank/DDBJ databases">
        <title>179-bfca-hs.</title>
        <authorList>
            <person name="Miliotis G."/>
            <person name="Sengupta P."/>
            <person name="Hameed A."/>
            <person name="Chuvochina M."/>
            <person name="Mcdonagh F."/>
            <person name="Simpson A.C."/>
            <person name="Singh N.K."/>
            <person name="Rekha P.D."/>
            <person name="Raman K."/>
            <person name="Hugenholtz P."/>
            <person name="Venkateswaran K."/>
        </authorList>
    </citation>
    <scope>NUCLEOTIDE SEQUENCE [LARGE SCALE GENOMIC DNA]</scope>
    <source>
        <strain evidence="2 3">179-BFC-A-HS</strain>
    </source>
</reference>
<keyword evidence="3" id="KW-1185">Reference proteome</keyword>
<organism evidence="2 3">
    <name type="scientific">Tigheibacillus jepli</name>
    <dbReference type="NCBI Taxonomy" id="3035914"/>
    <lineage>
        <taxon>Bacteria</taxon>
        <taxon>Bacillati</taxon>
        <taxon>Bacillota</taxon>
        <taxon>Bacilli</taxon>
        <taxon>Bacillales</taxon>
        <taxon>Bacillaceae</taxon>
        <taxon>Tigheibacillus</taxon>
    </lineage>
</organism>
<dbReference type="Pfam" id="PF16935">
    <property type="entry name" value="Hol_Tox"/>
    <property type="match status" value="1"/>
</dbReference>
<dbReference type="EMBL" id="JAROCA020000002">
    <property type="protein sequence ID" value="MDY0406560.1"/>
    <property type="molecule type" value="Genomic_DNA"/>
</dbReference>
<comment type="caution">
    <text evidence="2">The sequence shown here is derived from an EMBL/GenBank/DDBJ whole genome shotgun (WGS) entry which is preliminary data.</text>
</comment>
<protein>
    <submittedName>
        <fullName evidence="2">Holin-like toxin</fullName>
    </submittedName>
</protein>
<evidence type="ECO:0000256" key="1">
    <source>
        <dbReference type="SAM" id="Phobius"/>
    </source>
</evidence>
<sequence>MDVESALMLMIAFGTLIATIMSNNDKK</sequence>
<name>A0ABU5CJS7_9BACI</name>
<feature type="transmembrane region" description="Helical" evidence="1">
    <location>
        <begin position="6"/>
        <end position="23"/>
    </location>
</feature>
<evidence type="ECO:0000313" key="2">
    <source>
        <dbReference type="EMBL" id="MDY0406560.1"/>
    </source>
</evidence>
<keyword evidence="1" id="KW-0812">Transmembrane</keyword>
<evidence type="ECO:0000313" key="3">
    <source>
        <dbReference type="Proteomes" id="UP001228376"/>
    </source>
</evidence>
<gene>
    <name evidence="2" type="ORF">P5G51_015370</name>
</gene>
<accession>A0ABU5CJS7</accession>
<dbReference type="InterPro" id="IPR031616">
    <property type="entry name" value="BsrE-like"/>
</dbReference>
<dbReference type="Proteomes" id="UP001228376">
    <property type="component" value="Unassembled WGS sequence"/>
</dbReference>
<keyword evidence="1" id="KW-0472">Membrane</keyword>
<proteinExistence type="predicted"/>